<organism evidence="3 4">
    <name type="scientific">Sphingopyxis macrogoltabida</name>
    <name type="common">Sphingomonas macrogoltabidus</name>
    <dbReference type="NCBI Taxonomy" id="33050"/>
    <lineage>
        <taxon>Bacteria</taxon>
        <taxon>Pseudomonadati</taxon>
        <taxon>Pseudomonadota</taxon>
        <taxon>Alphaproteobacteria</taxon>
        <taxon>Sphingomonadales</taxon>
        <taxon>Sphingomonadaceae</taxon>
        <taxon>Sphingopyxis</taxon>
    </lineage>
</organism>
<gene>
    <name evidence="3" type="ORF">AN936_21490</name>
</gene>
<dbReference type="Pfam" id="PF08327">
    <property type="entry name" value="AHSA1"/>
    <property type="match status" value="1"/>
</dbReference>
<evidence type="ECO:0000256" key="1">
    <source>
        <dbReference type="ARBA" id="ARBA00006817"/>
    </source>
</evidence>
<proteinExistence type="inferred from homology"/>
<evidence type="ECO:0000313" key="3">
    <source>
        <dbReference type="EMBL" id="ALH82838.1"/>
    </source>
</evidence>
<protein>
    <submittedName>
        <fullName evidence="3">ATPase</fullName>
    </submittedName>
</protein>
<dbReference type="RefSeq" id="WP_054589818.1">
    <property type="nucleotide sequence ID" value="NZ_CP012700.1"/>
</dbReference>
<comment type="similarity">
    <text evidence="1">Belongs to the AHA1 family.</text>
</comment>
<dbReference type="KEGG" id="smag:AN936_21490"/>
<dbReference type="Proteomes" id="UP000058074">
    <property type="component" value="Chromosome"/>
</dbReference>
<dbReference type="Gene3D" id="3.30.530.20">
    <property type="match status" value="1"/>
</dbReference>
<reference evidence="3 4" key="1">
    <citation type="journal article" date="2015" name="Genome Announc.">
        <title>Complete Genome Sequence of Polypropylene Glycol- and Polyethylene Glycol-Degrading Sphingopyxis macrogoltabida Strain EY-1.</title>
        <authorList>
            <person name="Ohtsubo Y."/>
            <person name="Nagata Y."/>
            <person name="Numata M."/>
            <person name="Tsuchikane K."/>
            <person name="Hosoyama A."/>
            <person name="Yamazoe A."/>
            <person name="Tsuda M."/>
            <person name="Fujita N."/>
            <person name="Kawai F."/>
        </authorList>
    </citation>
    <scope>NUCLEOTIDE SEQUENCE [LARGE SCALE GENOMIC DNA]</scope>
    <source>
        <strain evidence="3 4">EY-1</strain>
    </source>
</reference>
<dbReference type="AlphaFoldDB" id="A0A0N9V536"/>
<dbReference type="InterPro" id="IPR013538">
    <property type="entry name" value="ASHA1/2-like_C"/>
</dbReference>
<dbReference type="OrthoDB" id="793407at2"/>
<dbReference type="SUPFAM" id="SSF55961">
    <property type="entry name" value="Bet v1-like"/>
    <property type="match status" value="1"/>
</dbReference>
<accession>A0A0N9V536</accession>
<dbReference type="InterPro" id="IPR023393">
    <property type="entry name" value="START-like_dom_sf"/>
</dbReference>
<dbReference type="EMBL" id="CP012700">
    <property type="protein sequence ID" value="ALH82838.1"/>
    <property type="molecule type" value="Genomic_DNA"/>
</dbReference>
<evidence type="ECO:0000259" key="2">
    <source>
        <dbReference type="Pfam" id="PF08327"/>
    </source>
</evidence>
<evidence type="ECO:0000313" key="4">
    <source>
        <dbReference type="Proteomes" id="UP000058074"/>
    </source>
</evidence>
<feature type="domain" description="Activator of Hsp90 ATPase homologue 1/2-like C-terminal" evidence="2">
    <location>
        <begin position="14"/>
        <end position="136"/>
    </location>
</feature>
<dbReference type="PATRIC" id="fig|33050.5.peg.4451"/>
<sequence length="156" mass="17438">MNGAAVIVALRVAATPQAAFTAFTRDIGTWWKSHPLFQLSRKGDGALRFDPAGPGGRLVTRFADGEEWEIGPVRHWLPGERLAFGWRLPSFAADQGTEVDVRFEAVGAETRVTVEHRGWGAIPQQHVARHGFELMLFQRRLGEHWRALLKAMAERA</sequence>
<name>A0A0N9V536_SPHMC</name>